<evidence type="ECO:0000313" key="1">
    <source>
        <dbReference type="EMBL" id="MFC0201415.1"/>
    </source>
</evidence>
<accession>A0ABV6CL05</accession>
<feature type="non-terminal residue" evidence="1">
    <location>
        <position position="1"/>
    </location>
</feature>
<dbReference type="RefSeq" id="WP_378926910.1">
    <property type="nucleotide sequence ID" value="NZ_JBHLWQ010000133.1"/>
</dbReference>
<keyword evidence="2" id="KW-1185">Reference proteome</keyword>
<proteinExistence type="predicted"/>
<sequence length="111" mass="12516">YRLGQSLSQTGLGGGGNVRDDISNLHFDVYSYPGGGSGRFQNTDKGRKSLLKWLKSRQSVMVVFEPTRPYHKALEAGTEHLMPMRQIRMEPEPRNVATVSSSFKARRFDID</sequence>
<organism evidence="1 2">
    <name type="scientific">Paracoccus rhizosphaerae</name>
    <dbReference type="NCBI Taxonomy" id="1133347"/>
    <lineage>
        <taxon>Bacteria</taxon>
        <taxon>Pseudomonadati</taxon>
        <taxon>Pseudomonadota</taxon>
        <taxon>Alphaproteobacteria</taxon>
        <taxon>Rhodobacterales</taxon>
        <taxon>Paracoccaceae</taxon>
        <taxon>Paracoccus</taxon>
    </lineage>
</organism>
<protein>
    <submittedName>
        <fullName evidence="1">Uncharacterized protein</fullName>
    </submittedName>
</protein>
<evidence type="ECO:0000313" key="2">
    <source>
        <dbReference type="Proteomes" id="UP001589795"/>
    </source>
</evidence>
<reference evidence="1 2" key="1">
    <citation type="submission" date="2024-09" db="EMBL/GenBank/DDBJ databases">
        <authorList>
            <person name="Sun Q."/>
            <person name="Mori K."/>
        </authorList>
    </citation>
    <scope>NUCLEOTIDE SEQUENCE [LARGE SCALE GENOMIC DNA]</scope>
    <source>
        <strain evidence="1 2">CCM 7904</strain>
    </source>
</reference>
<gene>
    <name evidence="1" type="ORF">ACFFIZ_14135</name>
</gene>
<dbReference type="Proteomes" id="UP001589795">
    <property type="component" value="Unassembled WGS sequence"/>
</dbReference>
<name>A0ABV6CL05_9RHOB</name>
<dbReference type="EMBL" id="JBHLWQ010000133">
    <property type="protein sequence ID" value="MFC0201415.1"/>
    <property type="molecule type" value="Genomic_DNA"/>
</dbReference>
<comment type="caution">
    <text evidence="1">The sequence shown here is derived from an EMBL/GenBank/DDBJ whole genome shotgun (WGS) entry which is preliminary data.</text>
</comment>